<dbReference type="InterPro" id="IPR025498">
    <property type="entry name" value="DUF4389"/>
</dbReference>
<keyword evidence="4" id="KW-1185">Reference proteome</keyword>
<organism evidence="3 4">
    <name type="scientific">Thioflexithrix psekupsensis</name>
    <dbReference type="NCBI Taxonomy" id="1570016"/>
    <lineage>
        <taxon>Bacteria</taxon>
        <taxon>Pseudomonadati</taxon>
        <taxon>Pseudomonadota</taxon>
        <taxon>Gammaproteobacteria</taxon>
        <taxon>Thiotrichales</taxon>
        <taxon>Thioflexithrix</taxon>
    </lineage>
</organism>
<evidence type="ECO:0000256" key="1">
    <source>
        <dbReference type="SAM" id="Phobius"/>
    </source>
</evidence>
<evidence type="ECO:0000313" key="2">
    <source>
        <dbReference type="EMBL" id="OUD12830.1"/>
    </source>
</evidence>
<gene>
    <name evidence="3" type="ORF">TPSD3_01195</name>
    <name evidence="2" type="ORF">TPSD3_12515</name>
</gene>
<evidence type="ECO:0000313" key="3">
    <source>
        <dbReference type="EMBL" id="OUD16049.1"/>
    </source>
</evidence>
<dbReference type="EMBL" id="MSLT01000002">
    <property type="protein sequence ID" value="OUD16049.1"/>
    <property type="molecule type" value="Genomic_DNA"/>
</dbReference>
<keyword evidence="1" id="KW-1133">Transmembrane helix</keyword>
<feature type="transmembrane region" description="Helical" evidence="1">
    <location>
        <begin position="30"/>
        <end position="59"/>
    </location>
</feature>
<keyword evidence="1" id="KW-0472">Membrane</keyword>
<dbReference type="Proteomes" id="UP000194798">
    <property type="component" value="Unassembled WGS sequence"/>
</dbReference>
<dbReference type="OrthoDB" id="5766995at2"/>
<evidence type="ECO:0008006" key="5">
    <source>
        <dbReference type="Google" id="ProtNLM"/>
    </source>
</evidence>
<proteinExistence type="predicted"/>
<protein>
    <recommendedName>
        <fullName evidence="5">Lipase</fullName>
    </recommendedName>
</protein>
<dbReference type="Pfam" id="PF14333">
    <property type="entry name" value="DUF4389"/>
    <property type="match status" value="1"/>
</dbReference>
<keyword evidence="1" id="KW-0812">Transmembrane</keyword>
<evidence type="ECO:0000313" key="4">
    <source>
        <dbReference type="Proteomes" id="UP000194798"/>
    </source>
</evidence>
<dbReference type="RefSeq" id="WP_086486774.1">
    <property type="nucleotide sequence ID" value="NZ_MSLT01000002.1"/>
</dbReference>
<dbReference type="EMBL" id="MSLT01000020">
    <property type="protein sequence ID" value="OUD12830.1"/>
    <property type="molecule type" value="Genomic_DNA"/>
</dbReference>
<comment type="caution">
    <text evidence="3">The sequence shown here is derived from an EMBL/GenBank/DDBJ whole genome shotgun (WGS) entry which is preliminary data.</text>
</comment>
<dbReference type="AlphaFoldDB" id="A0A251XCM6"/>
<name>A0A251XCM6_9GAMM</name>
<accession>A0A251XCM6</accession>
<reference evidence="3 4" key="1">
    <citation type="submission" date="2016-12" db="EMBL/GenBank/DDBJ databases">
        <title>Thioflexothrix psekupsii D3 genome sequencing and assembly.</title>
        <authorList>
            <person name="Fomenkov A."/>
            <person name="Vincze T."/>
            <person name="Grabovich M."/>
            <person name="Anton B.P."/>
            <person name="Dubinina G."/>
            <person name="Orlova M."/>
            <person name="Belousova E."/>
            <person name="Roberts R.J."/>
        </authorList>
    </citation>
    <scope>NUCLEOTIDE SEQUENCE [LARGE SCALE GENOMIC DNA]</scope>
    <source>
        <strain evidence="3">D3</strain>
    </source>
</reference>
<sequence>MQISEDRPENNQVSVWQRHVGQLSTWQRGLFLLLFVVIYFFLRFIIAGIAFFQFVTLLITGEINQRLQLFSQGLCTYSYQVARYLTFTTEDKPFPFSHWPQD</sequence>